<dbReference type="EMBL" id="CAJOBJ010003769">
    <property type="protein sequence ID" value="CAF3977348.1"/>
    <property type="molecule type" value="Genomic_DNA"/>
</dbReference>
<name>A0A8S2MVW1_9BILA</name>
<gene>
    <name evidence="1" type="ORF">GIL414_LOCUS10486</name>
</gene>
<protein>
    <submittedName>
        <fullName evidence="1">Uncharacterized protein</fullName>
    </submittedName>
</protein>
<proteinExistence type="predicted"/>
<accession>A0A8S2MVW1</accession>
<feature type="non-terminal residue" evidence="1">
    <location>
        <position position="1"/>
    </location>
</feature>
<organism evidence="1 2">
    <name type="scientific">Rotaria magnacalcarata</name>
    <dbReference type="NCBI Taxonomy" id="392030"/>
    <lineage>
        <taxon>Eukaryota</taxon>
        <taxon>Metazoa</taxon>
        <taxon>Spiralia</taxon>
        <taxon>Gnathifera</taxon>
        <taxon>Rotifera</taxon>
        <taxon>Eurotatoria</taxon>
        <taxon>Bdelloidea</taxon>
        <taxon>Philodinida</taxon>
        <taxon>Philodinidae</taxon>
        <taxon>Rotaria</taxon>
    </lineage>
</organism>
<comment type="caution">
    <text evidence="1">The sequence shown here is derived from an EMBL/GenBank/DDBJ whole genome shotgun (WGS) entry which is preliminary data.</text>
</comment>
<evidence type="ECO:0000313" key="1">
    <source>
        <dbReference type="EMBL" id="CAF3977348.1"/>
    </source>
</evidence>
<dbReference type="Proteomes" id="UP000681720">
    <property type="component" value="Unassembled WGS sequence"/>
</dbReference>
<reference evidence="1" key="1">
    <citation type="submission" date="2021-02" db="EMBL/GenBank/DDBJ databases">
        <authorList>
            <person name="Nowell W R."/>
        </authorList>
    </citation>
    <scope>NUCLEOTIDE SEQUENCE</scope>
</reference>
<evidence type="ECO:0000313" key="2">
    <source>
        <dbReference type="Proteomes" id="UP000681720"/>
    </source>
</evidence>
<sequence length="213" mass="24197">MFYARGMRHGVRSYSTFILIFTTIASTSLALHLYRKNSYQKELTQNTSAATVVQPKILATSITTTTEKTTHTDPPKLIVTSVIDQQPAINIEKNVFAKYSSDEHLLSLLQQHSNTLKQVIITIIGGDSYSLFAWDWYERIHAISNNTDKCHCFIVAMDEVSVVLATQQGIPVYYSTFTFEQQIKWINTIETRQHSLYRVGHAKFQTAAKIVAM</sequence>
<dbReference type="AlphaFoldDB" id="A0A8S2MVW1"/>